<dbReference type="InterPro" id="IPR043754">
    <property type="entry name" value="DUF5700"/>
</dbReference>
<dbReference type="HOGENOM" id="CLU_893437_0_0_9"/>
<sequence>MVINTESVELLIKILEKDFLDEYLYDTFIRTKGVKGFLNHQNTLGQRGVEAYIKEELKRVVEDESYEDLYEFYKLKNSLKQLKLDIQYINDNSHQIIQRALKKVYKIVPKDMPIRSNIYLYCGGIDGGFTINRNNIFINYGKYLDEKEEFIKILSHEMYHSRKLPIENRALLLLRLISRENRLLFEIIGKIIEEGIACLVQHGPKLEKDDLTGNLTKRSLLLARDEFDLMNNIIIDIKSSKTNNPNSKHLNIYVIGYMIVSYVYREKGVFILDDWTVNLNFRRIIKEYIELCSRKEISSGFNNGVLEWIIK</sequence>
<dbReference type="AlphaFoldDB" id="M1YSQ8"/>
<reference evidence="1 2" key="1">
    <citation type="submission" date="2016-11" db="EMBL/GenBank/DDBJ databases">
        <authorList>
            <person name="Manzoor S."/>
        </authorList>
    </citation>
    <scope>NUCLEOTIDE SEQUENCE [LARGE SCALE GENOMIC DNA]</scope>
    <source>
        <strain evidence="1">Clostridium ultunense strain Esp</strain>
    </source>
</reference>
<dbReference type="RefSeq" id="WP_005583300.1">
    <property type="nucleotide sequence ID" value="NZ_LT669839.1"/>
</dbReference>
<dbReference type="Pfam" id="PF18958">
    <property type="entry name" value="DUF5700"/>
    <property type="match status" value="1"/>
</dbReference>
<accession>M1YSQ8</accession>
<dbReference type="OrthoDB" id="1706989at2"/>
<organism evidence="1 2">
    <name type="scientific">[Clostridium] ultunense Esp</name>
    <dbReference type="NCBI Taxonomy" id="1288971"/>
    <lineage>
        <taxon>Bacteria</taxon>
        <taxon>Bacillati</taxon>
        <taxon>Bacillota</taxon>
        <taxon>Tissierellia</taxon>
        <taxon>Tissierellales</taxon>
        <taxon>Tepidimicrobiaceae</taxon>
        <taxon>Schnuerera</taxon>
    </lineage>
</organism>
<evidence type="ECO:0000313" key="1">
    <source>
        <dbReference type="EMBL" id="SHD77907.1"/>
    </source>
</evidence>
<gene>
    <name evidence="1" type="ORF">CUESP1_2562</name>
</gene>
<protein>
    <submittedName>
        <fullName evidence="1">Uncharacterized protein</fullName>
    </submittedName>
</protein>
<keyword evidence="2" id="KW-1185">Reference proteome</keyword>
<evidence type="ECO:0000313" key="2">
    <source>
        <dbReference type="Proteomes" id="UP000245423"/>
    </source>
</evidence>
<name>M1YSQ8_9FIRM</name>
<proteinExistence type="predicted"/>
<dbReference type="EMBL" id="LT669839">
    <property type="protein sequence ID" value="SHD77907.1"/>
    <property type="molecule type" value="Genomic_DNA"/>
</dbReference>
<dbReference type="Proteomes" id="UP000245423">
    <property type="component" value="Chromosome 1"/>
</dbReference>